<dbReference type="EMBL" id="BARU01023429">
    <property type="protein sequence ID" value="GAH53018.1"/>
    <property type="molecule type" value="Genomic_DNA"/>
</dbReference>
<protein>
    <submittedName>
        <fullName evidence="2">Uncharacterized protein</fullName>
    </submittedName>
</protein>
<dbReference type="AlphaFoldDB" id="X1I650"/>
<gene>
    <name evidence="2" type="ORF">S03H2_38027</name>
</gene>
<feature type="coiled-coil region" evidence="1">
    <location>
        <begin position="9"/>
        <end position="49"/>
    </location>
</feature>
<reference evidence="2" key="1">
    <citation type="journal article" date="2014" name="Front. Microbiol.">
        <title>High frequency of phylogenetically diverse reductive dehalogenase-homologous genes in deep subseafloor sedimentary metagenomes.</title>
        <authorList>
            <person name="Kawai M."/>
            <person name="Futagami T."/>
            <person name="Toyoda A."/>
            <person name="Takaki Y."/>
            <person name="Nishi S."/>
            <person name="Hori S."/>
            <person name="Arai W."/>
            <person name="Tsubouchi T."/>
            <person name="Morono Y."/>
            <person name="Uchiyama I."/>
            <person name="Ito T."/>
            <person name="Fujiyama A."/>
            <person name="Inagaki F."/>
            <person name="Takami H."/>
        </authorList>
    </citation>
    <scope>NUCLEOTIDE SEQUENCE</scope>
    <source>
        <strain evidence="2">Expedition CK06-06</strain>
    </source>
</reference>
<proteinExistence type="predicted"/>
<comment type="caution">
    <text evidence="2">The sequence shown here is derived from an EMBL/GenBank/DDBJ whole genome shotgun (WGS) entry which is preliminary data.</text>
</comment>
<keyword evidence="1" id="KW-0175">Coiled coil</keyword>
<evidence type="ECO:0000256" key="1">
    <source>
        <dbReference type="SAM" id="Coils"/>
    </source>
</evidence>
<name>X1I650_9ZZZZ</name>
<organism evidence="2">
    <name type="scientific">marine sediment metagenome</name>
    <dbReference type="NCBI Taxonomy" id="412755"/>
    <lineage>
        <taxon>unclassified sequences</taxon>
        <taxon>metagenomes</taxon>
        <taxon>ecological metagenomes</taxon>
    </lineage>
</organism>
<accession>X1I650</accession>
<evidence type="ECO:0000313" key="2">
    <source>
        <dbReference type="EMBL" id="GAH53018.1"/>
    </source>
</evidence>
<sequence>MPLLPMYSFEIMRKELFALHNELEALKKKILSEDDLKKMNEHIEKIKKEIQGAR</sequence>